<evidence type="ECO:0000313" key="3">
    <source>
        <dbReference type="EMBL" id="MFC7193247.1"/>
    </source>
</evidence>
<sequence length="172" mass="18332">MDRSATSQDSIGDTSELALARATIRGIDDIETIRAWIEVEVFLGRNDGSPRQQVIAWLNQRQAALQNTGTQQTEKSTETPEAPTETEDSATVDTETNGNDAVLELTPTAATTTSASTVATDGGGPPSTPRCPEPDCHAKLVREDVGDKTAFWCSFCGSFKEPLTQETGEAVA</sequence>
<dbReference type="Pfam" id="PF26450">
    <property type="entry name" value="DUF8129"/>
    <property type="match status" value="1"/>
</dbReference>
<evidence type="ECO:0000259" key="2">
    <source>
        <dbReference type="Pfam" id="PF26450"/>
    </source>
</evidence>
<keyword evidence="4" id="KW-1185">Reference proteome</keyword>
<evidence type="ECO:0000256" key="1">
    <source>
        <dbReference type="SAM" id="MobiDB-lite"/>
    </source>
</evidence>
<dbReference type="Proteomes" id="UP001596417">
    <property type="component" value="Unassembled WGS sequence"/>
</dbReference>
<comment type="caution">
    <text evidence="3">The sequence shown here is derived from an EMBL/GenBank/DDBJ whole genome shotgun (WGS) entry which is preliminary data.</text>
</comment>
<evidence type="ECO:0000313" key="4">
    <source>
        <dbReference type="Proteomes" id="UP001596417"/>
    </source>
</evidence>
<feature type="region of interest" description="Disordered" evidence="1">
    <location>
        <begin position="65"/>
        <end position="131"/>
    </location>
</feature>
<dbReference type="RefSeq" id="WP_390207083.1">
    <property type="nucleotide sequence ID" value="NZ_JBHTAX010000007.1"/>
</dbReference>
<name>A0ABD5YYM2_9EURY</name>
<feature type="domain" description="DUF8129" evidence="2">
    <location>
        <begin position="13"/>
        <end position="66"/>
    </location>
</feature>
<proteinExistence type="predicted"/>
<dbReference type="InterPro" id="IPR058442">
    <property type="entry name" value="DUF8129"/>
</dbReference>
<reference evidence="3 4" key="1">
    <citation type="journal article" date="2019" name="Int. J. Syst. Evol. Microbiol.">
        <title>The Global Catalogue of Microorganisms (GCM) 10K type strain sequencing project: providing services to taxonomists for standard genome sequencing and annotation.</title>
        <authorList>
            <consortium name="The Broad Institute Genomics Platform"/>
            <consortium name="The Broad Institute Genome Sequencing Center for Infectious Disease"/>
            <person name="Wu L."/>
            <person name="Ma J."/>
        </authorList>
    </citation>
    <scope>NUCLEOTIDE SEQUENCE [LARGE SCALE GENOMIC DNA]</scope>
    <source>
        <strain evidence="3 4">RDMS1</strain>
    </source>
</reference>
<gene>
    <name evidence="3" type="ORF">ACFQL7_27960</name>
</gene>
<accession>A0ABD5YYM2</accession>
<organism evidence="3 4">
    <name type="scientific">Halocatena marina</name>
    <dbReference type="NCBI Taxonomy" id="2934937"/>
    <lineage>
        <taxon>Archaea</taxon>
        <taxon>Methanobacteriati</taxon>
        <taxon>Methanobacteriota</taxon>
        <taxon>Stenosarchaea group</taxon>
        <taxon>Halobacteria</taxon>
        <taxon>Halobacteriales</taxon>
        <taxon>Natronomonadaceae</taxon>
        <taxon>Halocatena</taxon>
    </lineage>
</organism>
<protein>
    <recommendedName>
        <fullName evidence="2">DUF8129 domain-containing protein</fullName>
    </recommendedName>
</protein>
<dbReference type="AlphaFoldDB" id="A0ABD5YYM2"/>
<feature type="compositionally biased region" description="Low complexity" evidence="1">
    <location>
        <begin position="106"/>
        <end position="120"/>
    </location>
</feature>
<dbReference type="EMBL" id="JBHTAX010000007">
    <property type="protein sequence ID" value="MFC7193247.1"/>
    <property type="molecule type" value="Genomic_DNA"/>
</dbReference>